<dbReference type="InterPro" id="IPR036291">
    <property type="entry name" value="NAD(P)-bd_dom_sf"/>
</dbReference>
<evidence type="ECO:0000256" key="1">
    <source>
        <dbReference type="PROSITE-ProRule" id="PRU00409"/>
    </source>
</evidence>
<reference evidence="3 4" key="2">
    <citation type="journal article" date="2016" name="Genome Announc.">
        <title>Draft Genome Sequences of Streptomyces scabiei S58, Streptomyces turgidiscabies T45, and Streptomyces acidiscabies a10, the Pathogens of Potato Common Scab, Isolated in Japan.</title>
        <authorList>
            <person name="Tomihama T."/>
            <person name="Nishi Y."/>
            <person name="Sakai M."/>
            <person name="Ikenaga M."/>
            <person name="Okubo T."/>
            <person name="Ikeda S."/>
        </authorList>
    </citation>
    <scope>NUCLEOTIDE SEQUENCE [LARGE SCALE GENOMIC DNA]</scope>
    <source>
        <strain evidence="3 4">S58</strain>
    </source>
</reference>
<dbReference type="SUPFAM" id="SSF52210">
    <property type="entry name" value="Succinyl-CoA synthetase domains"/>
    <property type="match status" value="2"/>
</dbReference>
<evidence type="ECO:0000313" key="3">
    <source>
        <dbReference type="EMBL" id="GAQ65773.1"/>
    </source>
</evidence>
<dbReference type="InterPro" id="IPR011761">
    <property type="entry name" value="ATP-grasp"/>
</dbReference>
<dbReference type="GO" id="GO:0046872">
    <property type="term" value="F:metal ion binding"/>
    <property type="evidence" value="ECO:0007669"/>
    <property type="project" value="InterPro"/>
</dbReference>
<protein>
    <submittedName>
        <fullName evidence="3">Succinyl-CoA synthetase subunit alpha</fullName>
    </submittedName>
</protein>
<dbReference type="Proteomes" id="UP000067448">
    <property type="component" value="Unassembled WGS sequence"/>
</dbReference>
<dbReference type="GO" id="GO:0005524">
    <property type="term" value="F:ATP binding"/>
    <property type="evidence" value="ECO:0007669"/>
    <property type="project" value="UniProtKB-UniRule"/>
</dbReference>
<dbReference type="Pfam" id="PF13380">
    <property type="entry name" value="CoA_binding_2"/>
    <property type="match status" value="1"/>
</dbReference>
<dbReference type="EMBL" id="BCMM01000033">
    <property type="protein sequence ID" value="GAQ65773.1"/>
    <property type="molecule type" value="Genomic_DNA"/>
</dbReference>
<keyword evidence="1" id="KW-0547">Nucleotide-binding</keyword>
<dbReference type="Gene3D" id="3.30.470.20">
    <property type="entry name" value="ATP-grasp fold, B domain"/>
    <property type="match status" value="1"/>
</dbReference>
<organism evidence="3 4">
    <name type="scientific">Streptomyces scabiei</name>
    <dbReference type="NCBI Taxonomy" id="1930"/>
    <lineage>
        <taxon>Bacteria</taxon>
        <taxon>Bacillati</taxon>
        <taxon>Actinomycetota</taxon>
        <taxon>Actinomycetes</taxon>
        <taxon>Kitasatosporales</taxon>
        <taxon>Streptomycetaceae</taxon>
        <taxon>Streptomyces</taxon>
    </lineage>
</organism>
<dbReference type="PROSITE" id="PS50975">
    <property type="entry name" value="ATP_GRASP"/>
    <property type="match status" value="1"/>
</dbReference>
<dbReference type="InterPro" id="IPR032875">
    <property type="entry name" value="Succ_CoA_lig_flav_dom"/>
</dbReference>
<dbReference type="SMART" id="SM00881">
    <property type="entry name" value="CoA_binding"/>
    <property type="match status" value="1"/>
</dbReference>
<dbReference type="PANTHER" id="PTHR42793">
    <property type="entry name" value="COA BINDING DOMAIN CONTAINING PROTEIN"/>
    <property type="match status" value="1"/>
</dbReference>
<dbReference type="Gene3D" id="3.30.1490.20">
    <property type="entry name" value="ATP-grasp fold, A domain"/>
    <property type="match status" value="1"/>
</dbReference>
<feature type="domain" description="ATP-grasp" evidence="2">
    <location>
        <begin position="479"/>
        <end position="515"/>
    </location>
</feature>
<dbReference type="Pfam" id="PF13607">
    <property type="entry name" value="Succ_CoA_lig"/>
    <property type="match status" value="1"/>
</dbReference>
<comment type="caution">
    <text evidence="3">The sequence shown here is derived from an EMBL/GenBank/DDBJ whole genome shotgun (WGS) entry which is preliminary data.</text>
</comment>
<dbReference type="InterPro" id="IPR003781">
    <property type="entry name" value="CoA-bd"/>
</dbReference>
<dbReference type="Gene3D" id="3.40.50.720">
    <property type="entry name" value="NAD(P)-binding Rossmann-like Domain"/>
    <property type="match status" value="1"/>
</dbReference>
<dbReference type="AlphaFoldDB" id="A0A100JU78"/>
<name>A0A100JU78_STRSC</name>
<dbReference type="InterPro" id="IPR013815">
    <property type="entry name" value="ATP_grasp_subdomain_1"/>
</dbReference>
<evidence type="ECO:0000259" key="2">
    <source>
        <dbReference type="PROSITE" id="PS50975"/>
    </source>
</evidence>
<keyword evidence="1" id="KW-0067">ATP-binding</keyword>
<sequence length="686" mass="69994">MTALGALFAPRAIAVLGASATPGKLGAAMADSLASFPGPVMKVNSGRPDPDRGFFPTVGEAAAAHGITPDLVVSCIPAAVTADALREAAAVGARAALVCAGGFAEAGSDGLLHQKALTEVVRDTGIRILGPNTSGFLVPHRRLTASFVPGAPDLEPGSVAVVAASGGVNHALAFALAEAGVGLRLGVGLGNSLDVTQGDVLDHLAEDDGVRAVALHVETAAEGRRLTEAVRRLTDRVPVVALVVGRSDIGDFARSHTGALATSWRVTRTALRQAGAVLVDDERDLVDAVTALSRVRLPAHPRAGVGLVTAQAGPGLLLTDDLRSHGIQLPPLVERTVKELRELLPALTYLNNPVDTGRPSPTITQIVERVSEDPGIDVTAVYGLLEPTTVDLPAALTAARTATPLVAVVGGPVEQGRRTRREVGDAGIPCAATPASGSAMVRALVEDAAARARLGATVVTSSDAPTVPPLGPVDEHTAKSVLADLGIHTPVRRVCADPAEAHAALDDLGGPVVVKILDAGILHKTEVGGVQVGIRTHDDLDEALARMPASPALLVEQMAPAGPELIVGVRRDPVFGPVLALGAGGTAAEILGDVSLRLAPLSANEAHAMLDELATRELFLGARGATPVDRGRLTHVLLALASLAADSAVAECEINPLRVLPDGDVVALDAVLLLRDPRDQGGSDDA</sequence>
<dbReference type="SUPFAM" id="SSF51735">
    <property type="entry name" value="NAD(P)-binding Rossmann-fold domains"/>
    <property type="match status" value="1"/>
</dbReference>
<dbReference type="OrthoDB" id="190266at2"/>
<accession>A0A100JU78</accession>
<proteinExistence type="predicted"/>
<dbReference type="RefSeq" id="WP_059083102.1">
    <property type="nucleotide sequence ID" value="NZ_BCMM01000033.1"/>
</dbReference>
<dbReference type="SUPFAM" id="SSF56059">
    <property type="entry name" value="Glutathione synthetase ATP-binding domain-like"/>
    <property type="match status" value="1"/>
</dbReference>
<dbReference type="Pfam" id="PF13549">
    <property type="entry name" value="ATP-grasp_5"/>
    <property type="match status" value="1"/>
</dbReference>
<gene>
    <name evidence="3" type="ORF">SsS58_06188</name>
</gene>
<dbReference type="InterPro" id="IPR016102">
    <property type="entry name" value="Succinyl-CoA_synth-like"/>
</dbReference>
<reference evidence="4" key="3">
    <citation type="submission" date="2016-02" db="EMBL/GenBank/DDBJ databases">
        <title>Draft genome of pathogenic Streptomyces sp. in Japan.</title>
        <authorList>
            <person name="Tomihama T."/>
            <person name="Ikenaga M."/>
            <person name="Sakai M."/>
            <person name="Okubo T."/>
            <person name="Ikeda S."/>
        </authorList>
    </citation>
    <scope>NUCLEOTIDE SEQUENCE [LARGE SCALE GENOMIC DNA]</scope>
    <source>
        <strain evidence="4">S58</strain>
    </source>
</reference>
<reference evidence="4" key="1">
    <citation type="submission" date="2015-11" db="EMBL/GenBank/DDBJ databases">
        <authorList>
            <consortium name="Cross-ministerial Strategic Innovation Promotion Program (SIP) consortium"/>
            <person name="Tomihama T."/>
            <person name="Ikenaga M."/>
            <person name="Sakai M."/>
            <person name="Okubo T."/>
            <person name="Ikeda S."/>
        </authorList>
    </citation>
    <scope>NUCLEOTIDE SEQUENCE [LARGE SCALE GENOMIC DNA]</scope>
    <source>
        <strain evidence="4">S58</strain>
    </source>
</reference>
<dbReference type="Gene3D" id="3.40.50.261">
    <property type="entry name" value="Succinyl-CoA synthetase domains"/>
    <property type="match status" value="2"/>
</dbReference>
<evidence type="ECO:0000313" key="4">
    <source>
        <dbReference type="Proteomes" id="UP000067448"/>
    </source>
</evidence>
<dbReference type="PANTHER" id="PTHR42793:SF1">
    <property type="entry name" value="PEPTIDYL-LYSINE N-ACETYLTRANSFERASE PATZ"/>
    <property type="match status" value="1"/>
</dbReference>